<sequence>MPLKCTNFQWTNNKGDVCLFALLVSSVTRLKADNPLYGSSLMDYAHIEQLIDFA</sequence>
<evidence type="ECO:0000313" key="1">
    <source>
        <dbReference type="EMBL" id="RRT52256.1"/>
    </source>
</evidence>
<organism evidence="1 2">
    <name type="scientific">Ensete ventricosum</name>
    <name type="common">Abyssinian banana</name>
    <name type="synonym">Musa ensete</name>
    <dbReference type="NCBI Taxonomy" id="4639"/>
    <lineage>
        <taxon>Eukaryota</taxon>
        <taxon>Viridiplantae</taxon>
        <taxon>Streptophyta</taxon>
        <taxon>Embryophyta</taxon>
        <taxon>Tracheophyta</taxon>
        <taxon>Spermatophyta</taxon>
        <taxon>Magnoliopsida</taxon>
        <taxon>Liliopsida</taxon>
        <taxon>Zingiberales</taxon>
        <taxon>Musaceae</taxon>
        <taxon>Ensete</taxon>
    </lineage>
</organism>
<gene>
    <name evidence="1" type="ORF">B296_00050572</name>
</gene>
<accession>A0A426YKR6</accession>
<comment type="caution">
    <text evidence="1">The sequence shown here is derived from an EMBL/GenBank/DDBJ whole genome shotgun (WGS) entry which is preliminary data.</text>
</comment>
<protein>
    <submittedName>
        <fullName evidence="1">Uncharacterized protein</fullName>
    </submittedName>
</protein>
<proteinExistence type="predicted"/>
<evidence type="ECO:0000313" key="2">
    <source>
        <dbReference type="Proteomes" id="UP000287651"/>
    </source>
</evidence>
<name>A0A426YKR6_ENSVE</name>
<dbReference type="AlphaFoldDB" id="A0A426YKR6"/>
<dbReference type="EMBL" id="AMZH03011770">
    <property type="protein sequence ID" value="RRT52256.1"/>
    <property type="molecule type" value="Genomic_DNA"/>
</dbReference>
<reference evidence="1 2" key="1">
    <citation type="journal article" date="2014" name="Agronomy (Basel)">
        <title>A Draft Genome Sequence for Ensete ventricosum, the Drought-Tolerant Tree Against Hunger.</title>
        <authorList>
            <person name="Harrison J."/>
            <person name="Moore K.A."/>
            <person name="Paszkiewicz K."/>
            <person name="Jones T."/>
            <person name="Grant M."/>
            <person name="Ambacheew D."/>
            <person name="Muzemil S."/>
            <person name="Studholme D.J."/>
        </authorList>
    </citation>
    <scope>NUCLEOTIDE SEQUENCE [LARGE SCALE GENOMIC DNA]</scope>
</reference>
<dbReference type="Proteomes" id="UP000287651">
    <property type="component" value="Unassembled WGS sequence"/>
</dbReference>